<accession>A0ABR8TUN7</accession>
<organism evidence="2 3">
    <name type="scientific">Oerskovia merdavium</name>
    <dbReference type="NCBI Taxonomy" id="2762227"/>
    <lineage>
        <taxon>Bacteria</taxon>
        <taxon>Bacillati</taxon>
        <taxon>Actinomycetota</taxon>
        <taxon>Actinomycetes</taxon>
        <taxon>Micrococcales</taxon>
        <taxon>Cellulomonadaceae</taxon>
        <taxon>Oerskovia</taxon>
    </lineage>
</organism>
<comment type="caution">
    <text evidence="2">The sequence shown here is derived from an EMBL/GenBank/DDBJ whole genome shotgun (WGS) entry which is preliminary data.</text>
</comment>
<evidence type="ECO:0000256" key="1">
    <source>
        <dbReference type="SAM" id="Phobius"/>
    </source>
</evidence>
<keyword evidence="1" id="KW-0812">Transmembrane</keyword>
<feature type="transmembrane region" description="Helical" evidence="1">
    <location>
        <begin position="51"/>
        <end position="76"/>
    </location>
</feature>
<dbReference type="RefSeq" id="WP_191800477.1">
    <property type="nucleotide sequence ID" value="NZ_JACSQF010000001.1"/>
</dbReference>
<reference evidence="2 3" key="1">
    <citation type="submission" date="2020-08" db="EMBL/GenBank/DDBJ databases">
        <title>A Genomic Blueprint of the Chicken Gut Microbiome.</title>
        <authorList>
            <person name="Gilroy R."/>
            <person name="Ravi A."/>
            <person name="Getino M."/>
            <person name="Pursley I."/>
            <person name="Horton D.L."/>
            <person name="Alikhan N.-F."/>
            <person name="Baker D."/>
            <person name="Gharbi K."/>
            <person name="Hall N."/>
            <person name="Watson M."/>
            <person name="Adriaenssens E.M."/>
            <person name="Foster-Nyarko E."/>
            <person name="Jarju S."/>
            <person name="Secka A."/>
            <person name="Antonio M."/>
            <person name="Oren A."/>
            <person name="Chaudhuri R."/>
            <person name="La Ragione R.M."/>
            <person name="Hildebrand F."/>
            <person name="Pallen M.J."/>
        </authorList>
    </citation>
    <scope>NUCLEOTIDE SEQUENCE [LARGE SCALE GENOMIC DNA]</scope>
    <source>
        <strain evidence="2 3">Sa2CUA9</strain>
    </source>
</reference>
<name>A0ABR8TUN7_9CELL</name>
<keyword evidence="1" id="KW-0472">Membrane</keyword>
<evidence type="ECO:0008006" key="4">
    <source>
        <dbReference type="Google" id="ProtNLM"/>
    </source>
</evidence>
<keyword evidence="3" id="KW-1185">Reference proteome</keyword>
<keyword evidence="1" id="KW-1133">Transmembrane helix</keyword>
<proteinExistence type="predicted"/>
<protein>
    <recommendedName>
        <fullName evidence="4">DUF4190 domain-containing protein</fullName>
    </recommendedName>
</protein>
<sequence>MTETEPITTNPGKTLGVVALVLSIPLSLVGLVLGIVGLVRSRRARQHNWWAVAAIAVSFLVIVAVVIWAATLVWLMGECAELGVGTHVVDGRAIECVAPAGS</sequence>
<feature type="transmembrane region" description="Helical" evidence="1">
    <location>
        <begin position="15"/>
        <end position="39"/>
    </location>
</feature>
<dbReference type="EMBL" id="JACSQF010000001">
    <property type="protein sequence ID" value="MBD7979472.1"/>
    <property type="molecule type" value="Genomic_DNA"/>
</dbReference>
<evidence type="ECO:0000313" key="2">
    <source>
        <dbReference type="EMBL" id="MBD7979472.1"/>
    </source>
</evidence>
<evidence type="ECO:0000313" key="3">
    <source>
        <dbReference type="Proteomes" id="UP000655570"/>
    </source>
</evidence>
<gene>
    <name evidence="2" type="ORF">H9641_01885</name>
</gene>
<dbReference type="Proteomes" id="UP000655570">
    <property type="component" value="Unassembled WGS sequence"/>
</dbReference>